<dbReference type="Proteomes" id="UP000037179">
    <property type="component" value="Unassembled WGS sequence"/>
</dbReference>
<evidence type="ECO:0000313" key="1">
    <source>
        <dbReference type="EMBL" id="GAP28725.1"/>
    </source>
</evidence>
<organism evidence="1 2">
    <name type="scientific">Nocardia seriolae</name>
    <dbReference type="NCBI Taxonomy" id="37332"/>
    <lineage>
        <taxon>Bacteria</taxon>
        <taxon>Bacillati</taxon>
        <taxon>Actinomycetota</taxon>
        <taxon>Actinomycetes</taxon>
        <taxon>Mycobacteriales</taxon>
        <taxon>Nocardiaceae</taxon>
        <taxon>Nocardia</taxon>
    </lineage>
</organism>
<dbReference type="EMBL" id="BBYQ01000041">
    <property type="protein sequence ID" value="GAP28725.1"/>
    <property type="molecule type" value="Genomic_DNA"/>
</dbReference>
<evidence type="ECO:0000313" key="2">
    <source>
        <dbReference type="Proteomes" id="UP000037179"/>
    </source>
</evidence>
<proteinExistence type="predicted"/>
<accession>A0ABC9YTR0</accession>
<sequence>MLSFGRTHGQALRDGNTNSQQELRFLHLLSMLGAPGSVTYAAAIPRVVQRRILLPLATRLARRHGYAPAAGLRAHIFE</sequence>
<dbReference type="RefSeq" id="WP_036546166.1">
    <property type="nucleotide sequence ID" value="NZ_AP028459.1"/>
</dbReference>
<gene>
    <name evidence="1" type="ORF">NSK11_contig00041-0036</name>
</gene>
<dbReference type="AlphaFoldDB" id="A0ABC9YTR0"/>
<comment type="caution">
    <text evidence="1">The sequence shown here is derived from an EMBL/GenBank/DDBJ whole genome shotgun (WGS) entry which is preliminary data.</text>
</comment>
<keyword evidence="2" id="KW-1185">Reference proteome</keyword>
<protein>
    <submittedName>
        <fullName evidence="1">Uncharacterized protein</fullName>
    </submittedName>
</protein>
<reference evidence="1 2" key="2">
    <citation type="journal article" date="2016" name="Genome Announc.">
        <title>Draft Genome Sequence of Erythromycin- and Oxytetracycline-Sensitive Nocardia seriolae Strain U-1 (NBRC 110359).</title>
        <authorList>
            <person name="Imajoh M."/>
            <person name="Sukeda M."/>
            <person name="Shimizu M."/>
            <person name="Yamane J."/>
            <person name="Ohnishi K."/>
            <person name="Oshima S."/>
        </authorList>
    </citation>
    <scope>NUCLEOTIDE SEQUENCE [LARGE SCALE GENOMIC DNA]</scope>
    <source>
        <strain evidence="1 2">U-1</strain>
    </source>
</reference>
<name>A0ABC9YTR0_9NOCA</name>
<reference evidence="2" key="1">
    <citation type="submission" date="2015-07" db="EMBL/GenBank/DDBJ databases">
        <title>Nocardia seriolae U-1 whole genome shotgun sequence.</title>
        <authorList>
            <person name="Imajoh M."/>
            <person name="Fukumoto Y."/>
            <person name="Sukeda M."/>
            <person name="Yamane J."/>
            <person name="Yamasaki K."/>
            <person name="Shimizu M."/>
            <person name="Ohnishi K."/>
            <person name="Oshima S."/>
        </authorList>
    </citation>
    <scope>NUCLEOTIDE SEQUENCE [LARGE SCALE GENOMIC DNA]</scope>
    <source>
        <strain evidence="2">U-1</strain>
    </source>
</reference>